<feature type="domain" description="N-acetyltransferase" evidence="1">
    <location>
        <begin position="30"/>
        <end position="183"/>
    </location>
</feature>
<dbReference type="Pfam" id="PF13673">
    <property type="entry name" value="Acetyltransf_10"/>
    <property type="match status" value="1"/>
</dbReference>
<protein>
    <submittedName>
        <fullName evidence="2">GNAT family N-acetyltransferase</fullName>
        <ecNumber evidence="2">2.3.1.-</ecNumber>
    </submittedName>
</protein>
<dbReference type="Gene3D" id="3.40.630.30">
    <property type="match status" value="1"/>
</dbReference>
<accession>A0AAU8N3W9</accession>
<dbReference type="InterPro" id="IPR016181">
    <property type="entry name" value="Acyl_CoA_acyltransferase"/>
</dbReference>
<keyword evidence="2" id="KW-0808">Transferase</keyword>
<organism evidence="2">
    <name type="scientific">Actinomyces timonensis</name>
    <dbReference type="NCBI Taxonomy" id="1288391"/>
    <lineage>
        <taxon>Bacteria</taxon>
        <taxon>Bacillati</taxon>
        <taxon>Actinomycetota</taxon>
        <taxon>Actinomycetes</taxon>
        <taxon>Actinomycetales</taxon>
        <taxon>Actinomycetaceae</taxon>
        <taxon>Actinomyces</taxon>
    </lineage>
</organism>
<evidence type="ECO:0000313" key="2">
    <source>
        <dbReference type="EMBL" id="XCP83223.1"/>
    </source>
</evidence>
<name>A0AAU8N3W9_9ACTO</name>
<evidence type="ECO:0000259" key="1">
    <source>
        <dbReference type="PROSITE" id="PS51186"/>
    </source>
</evidence>
<dbReference type="PROSITE" id="PS51186">
    <property type="entry name" value="GNAT"/>
    <property type="match status" value="1"/>
</dbReference>
<sequence>MSLAGTVGLRIPSATAVIEPIRLTSAVGDESGPEADALRHGAADVRLEVFVDEQDVPFVEEIDARDFEASTIHLLARGADGTPLATGRILLDPERPGRVHLGRLAVRRVCRGAGLGARMVAALEDVALERAGARGDGAVSVTVVLSAQERAMGFYEGRGYEAVSGESYLDAGIPHQDMAKTITRIMRVGERRAT</sequence>
<dbReference type="EMBL" id="CP159989">
    <property type="protein sequence ID" value="XCP83223.1"/>
    <property type="molecule type" value="Genomic_DNA"/>
</dbReference>
<dbReference type="GO" id="GO:0016747">
    <property type="term" value="F:acyltransferase activity, transferring groups other than amino-acyl groups"/>
    <property type="evidence" value="ECO:0007669"/>
    <property type="project" value="InterPro"/>
</dbReference>
<keyword evidence="2" id="KW-0012">Acyltransferase</keyword>
<dbReference type="EC" id="2.3.1.-" evidence="2"/>
<dbReference type="InterPro" id="IPR000182">
    <property type="entry name" value="GNAT_dom"/>
</dbReference>
<dbReference type="AlphaFoldDB" id="A0AAU8N3W9"/>
<dbReference type="RefSeq" id="WP_366181431.1">
    <property type="nucleotide sequence ID" value="NZ_CP159989.1"/>
</dbReference>
<dbReference type="CDD" id="cd04301">
    <property type="entry name" value="NAT_SF"/>
    <property type="match status" value="1"/>
</dbReference>
<reference evidence="2" key="1">
    <citation type="submission" date="2024-05" db="EMBL/GenBank/DDBJ databases">
        <title>Draft genome assemblies of 36 bacteria isolated from hibernating arctic ground squirrels.</title>
        <authorList>
            <person name="McKee H."/>
            <person name="Mullen L."/>
            <person name="Drown D.M."/>
            <person name="Duddleston K.N."/>
        </authorList>
    </citation>
    <scope>NUCLEOTIDE SEQUENCE</scope>
    <source>
        <strain evidence="2">AR004</strain>
    </source>
</reference>
<dbReference type="SUPFAM" id="SSF55729">
    <property type="entry name" value="Acyl-CoA N-acyltransferases (Nat)"/>
    <property type="match status" value="1"/>
</dbReference>
<proteinExistence type="predicted"/>
<gene>
    <name evidence="2" type="ORF">ABXS69_05015</name>
</gene>